<keyword evidence="2" id="KW-0288">FMN</keyword>
<dbReference type="Proteomes" id="UP000014139">
    <property type="component" value="Unassembled WGS sequence"/>
</dbReference>
<reference evidence="6 7" key="1">
    <citation type="submission" date="2013-02" db="EMBL/GenBank/DDBJ databases">
        <title>Draft genome sequence of Amycolatopsis vancoresmycina strain DSM 44592T.</title>
        <authorList>
            <person name="Kumar S."/>
            <person name="Kaur N."/>
            <person name="Kaur C."/>
            <person name="Raghava G.P.S."/>
            <person name="Mayilraj S."/>
        </authorList>
    </citation>
    <scope>NUCLEOTIDE SEQUENCE [LARGE SCALE GENOMIC DNA]</scope>
    <source>
        <strain evidence="6 7">DSM 44592</strain>
    </source>
</reference>
<evidence type="ECO:0000256" key="2">
    <source>
        <dbReference type="ARBA" id="ARBA00022643"/>
    </source>
</evidence>
<proteinExistence type="predicted"/>
<organism evidence="6 7">
    <name type="scientific">Amycolatopsis vancoresmycina DSM 44592</name>
    <dbReference type="NCBI Taxonomy" id="1292037"/>
    <lineage>
        <taxon>Bacteria</taxon>
        <taxon>Bacillati</taxon>
        <taxon>Actinomycetota</taxon>
        <taxon>Actinomycetes</taxon>
        <taxon>Pseudonocardiales</taxon>
        <taxon>Pseudonocardiaceae</taxon>
        <taxon>Amycolatopsis</taxon>
    </lineage>
</organism>
<keyword evidence="3" id="KW-0560">Oxidoreductase</keyword>
<keyword evidence="4 6" id="KW-0503">Monooxygenase</keyword>
<accession>R1I648</accession>
<dbReference type="InterPro" id="IPR019952">
    <property type="entry name" value="F420_OxRdatse_Rv1855c_pred"/>
</dbReference>
<dbReference type="InterPro" id="IPR011251">
    <property type="entry name" value="Luciferase-like_dom"/>
</dbReference>
<evidence type="ECO:0000256" key="1">
    <source>
        <dbReference type="ARBA" id="ARBA00022630"/>
    </source>
</evidence>
<dbReference type="InterPro" id="IPR050172">
    <property type="entry name" value="SsuD_RutA_monooxygenase"/>
</dbReference>
<evidence type="ECO:0000256" key="4">
    <source>
        <dbReference type="ARBA" id="ARBA00023033"/>
    </source>
</evidence>
<dbReference type="GO" id="GO:0008726">
    <property type="term" value="F:alkanesulfonate monooxygenase activity"/>
    <property type="evidence" value="ECO:0007669"/>
    <property type="project" value="TreeGrafter"/>
</dbReference>
<dbReference type="GO" id="GO:0046306">
    <property type="term" value="P:alkanesulfonate catabolic process"/>
    <property type="evidence" value="ECO:0007669"/>
    <property type="project" value="TreeGrafter"/>
</dbReference>
<dbReference type="PANTHER" id="PTHR42847:SF4">
    <property type="entry name" value="ALKANESULFONATE MONOOXYGENASE-RELATED"/>
    <property type="match status" value="1"/>
</dbReference>
<dbReference type="InterPro" id="IPR036661">
    <property type="entry name" value="Luciferase-like_sf"/>
</dbReference>
<dbReference type="OrthoDB" id="4029802at2"/>
<dbReference type="PATRIC" id="fig|1292037.4.peg.4572"/>
<evidence type="ECO:0000256" key="3">
    <source>
        <dbReference type="ARBA" id="ARBA00023002"/>
    </source>
</evidence>
<dbReference type="RefSeq" id="WP_003095814.1">
    <property type="nucleotide sequence ID" value="NZ_AOUO01000360.1"/>
</dbReference>
<evidence type="ECO:0000313" key="6">
    <source>
        <dbReference type="EMBL" id="EOD65924.1"/>
    </source>
</evidence>
<dbReference type="Gene3D" id="3.20.20.30">
    <property type="entry name" value="Luciferase-like domain"/>
    <property type="match status" value="1"/>
</dbReference>
<dbReference type="NCBIfam" id="TIGR03560">
    <property type="entry name" value="F420_Rv1855c"/>
    <property type="match status" value="1"/>
</dbReference>
<comment type="caution">
    <text evidence="6">The sequence shown here is derived from an EMBL/GenBank/DDBJ whole genome shotgun (WGS) entry which is preliminary data.</text>
</comment>
<keyword evidence="7" id="KW-1185">Reference proteome</keyword>
<name>R1I648_9PSEU</name>
<gene>
    <name evidence="6" type="ORF">H480_24172</name>
</gene>
<dbReference type="SUPFAM" id="SSF51679">
    <property type="entry name" value="Bacterial luciferase-like"/>
    <property type="match status" value="1"/>
</dbReference>
<sequence>MDLRIFTEPQQGASYDDLLRVAKATEAAGYDAFFRSDHYLKMGSADGLPGPTDAWITLAGLARETSRIRLGTLVTAATFRHPGPLAISVAQVDQMSGGRVEFGLGSGWYDAEHEAYGLTLPPLKERFDRYAEQLEIITGLWKTPVGSTYSFDGQYYKLTESPGLPKPAQSPAPPVIIGGGGKKRTPALAARFADEFNLPFVDAETAAAQFARVEAAAAEIGRDPKEILRSVALVVGVGRSDEEVARRASVIGRDVDELRANGLAGTPAEVVDRIGRWREQTGITRLYLQLLDLTDLDQIDLIAAEVAPQLD</sequence>
<dbReference type="eggNOG" id="COG2141">
    <property type="taxonomic scope" value="Bacteria"/>
</dbReference>
<dbReference type="AlphaFoldDB" id="R1I648"/>
<evidence type="ECO:0000259" key="5">
    <source>
        <dbReference type="Pfam" id="PF00296"/>
    </source>
</evidence>
<dbReference type="Pfam" id="PF00296">
    <property type="entry name" value="Bac_luciferase"/>
    <property type="match status" value="1"/>
</dbReference>
<protein>
    <submittedName>
        <fullName evidence="6">Monooxygenase</fullName>
    </submittedName>
</protein>
<dbReference type="EMBL" id="AOUO01000360">
    <property type="protein sequence ID" value="EOD65924.1"/>
    <property type="molecule type" value="Genomic_DNA"/>
</dbReference>
<dbReference type="PANTHER" id="PTHR42847">
    <property type="entry name" value="ALKANESULFONATE MONOOXYGENASE"/>
    <property type="match status" value="1"/>
</dbReference>
<feature type="domain" description="Luciferase-like" evidence="5">
    <location>
        <begin position="7"/>
        <end position="248"/>
    </location>
</feature>
<evidence type="ECO:0000313" key="7">
    <source>
        <dbReference type="Proteomes" id="UP000014139"/>
    </source>
</evidence>
<keyword evidence="1" id="KW-0285">Flavoprotein</keyword>